<keyword evidence="4" id="KW-0472">Membrane</keyword>
<dbReference type="EMBL" id="JBIGIA010000019">
    <property type="protein sequence ID" value="MFG6459204.1"/>
    <property type="molecule type" value="Genomic_DNA"/>
</dbReference>
<evidence type="ECO:0000256" key="6">
    <source>
        <dbReference type="SAM" id="SignalP"/>
    </source>
</evidence>
<feature type="signal peptide" evidence="6">
    <location>
        <begin position="1"/>
        <end position="30"/>
    </location>
</feature>
<comment type="subcellular location">
    <subcellularLocation>
        <location evidence="1">Cell outer membrane</location>
    </subcellularLocation>
</comment>
<dbReference type="InterPro" id="IPR010583">
    <property type="entry name" value="MipA"/>
</dbReference>
<feature type="chain" id="PRO_5045773646" evidence="6">
    <location>
        <begin position="31"/>
        <end position="268"/>
    </location>
</feature>
<comment type="similarity">
    <text evidence="2">Belongs to the MipA/OmpV family.</text>
</comment>
<organism evidence="7 8">
    <name type="scientific">Pelomonas nitida</name>
    <dbReference type="NCBI Taxonomy" id="3299027"/>
    <lineage>
        <taxon>Bacteria</taxon>
        <taxon>Pseudomonadati</taxon>
        <taxon>Pseudomonadota</taxon>
        <taxon>Betaproteobacteria</taxon>
        <taxon>Burkholderiales</taxon>
        <taxon>Sphaerotilaceae</taxon>
        <taxon>Roseateles</taxon>
    </lineage>
</organism>
<evidence type="ECO:0000313" key="8">
    <source>
        <dbReference type="Proteomes" id="UP001606305"/>
    </source>
</evidence>
<keyword evidence="3 6" id="KW-0732">Signal</keyword>
<dbReference type="PANTHER" id="PTHR38776">
    <property type="entry name" value="MLTA-INTERACTING PROTEIN-RELATED"/>
    <property type="match status" value="1"/>
</dbReference>
<dbReference type="PANTHER" id="PTHR38776:SF1">
    <property type="entry name" value="MLTA-INTERACTING PROTEIN-RELATED"/>
    <property type="match status" value="1"/>
</dbReference>
<reference evidence="7 8" key="1">
    <citation type="submission" date="2024-09" db="EMBL/GenBank/DDBJ databases">
        <title>Novel species of the genus Pelomonas and Roseateles isolated from streams.</title>
        <authorList>
            <person name="Lu H."/>
        </authorList>
    </citation>
    <scope>NUCLEOTIDE SEQUENCE [LARGE SCALE GENOMIC DNA]</scope>
    <source>
        <strain evidence="7 8">BYS96W</strain>
    </source>
</reference>
<dbReference type="Pfam" id="PF06629">
    <property type="entry name" value="MipA"/>
    <property type="match status" value="1"/>
</dbReference>
<accession>A0ABW7GBH5</accession>
<sequence>MNVTVPSPLRPLPLLFVVAALAPAVSRAQAPDAAGAPGAEPSRFALGVGVASRQFAYAGRERKNQALPILLYENSWVRVAGLGAEFKLWRQPLGTGQALTGGLRIKYDNEGFEADDSPRLAGMAERKGGFWGGAAVSWRNPVAPLTLEWLADLSGHSKGSKLQLQAERRFGWGPLGLTPRVQLQWLDRKYVDYYFGVRASEATADRAAYDGASALAVEAGLRMDYALAFRHAVFLDLSRTQLPDEIKLSPIVDRKATSRVMAGYLYRF</sequence>
<proteinExistence type="inferred from homology"/>
<keyword evidence="5" id="KW-0998">Cell outer membrane</keyword>
<name>A0ABW7GBH5_9BURK</name>
<evidence type="ECO:0000313" key="7">
    <source>
        <dbReference type="EMBL" id="MFG6459204.1"/>
    </source>
</evidence>
<evidence type="ECO:0000256" key="3">
    <source>
        <dbReference type="ARBA" id="ARBA00022729"/>
    </source>
</evidence>
<evidence type="ECO:0000256" key="2">
    <source>
        <dbReference type="ARBA" id="ARBA00005722"/>
    </source>
</evidence>
<protein>
    <submittedName>
        <fullName evidence="7">MipA/OmpV family protein</fullName>
    </submittedName>
</protein>
<gene>
    <name evidence="7" type="ORF">ACG00X_20405</name>
</gene>
<evidence type="ECO:0000256" key="5">
    <source>
        <dbReference type="ARBA" id="ARBA00023237"/>
    </source>
</evidence>
<dbReference type="Proteomes" id="UP001606305">
    <property type="component" value="Unassembled WGS sequence"/>
</dbReference>
<evidence type="ECO:0000256" key="1">
    <source>
        <dbReference type="ARBA" id="ARBA00004442"/>
    </source>
</evidence>
<keyword evidence="8" id="KW-1185">Reference proteome</keyword>
<evidence type="ECO:0000256" key="4">
    <source>
        <dbReference type="ARBA" id="ARBA00023136"/>
    </source>
</evidence>
<dbReference type="RefSeq" id="WP_394490952.1">
    <property type="nucleotide sequence ID" value="NZ_JBIGIA010000019.1"/>
</dbReference>
<comment type="caution">
    <text evidence="7">The sequence shown here is derived from an EMBL/GenBank/DDBJ whole genome shotgun (WGS) entry which is preliminary data.</text>
</comment>